<keyword evidence="3" id="KW-1185">Reference proteome</keyword>
<dbReference type="PANTHER" id="PTHR37258">
    <property type="entry name" value="FANTOM PROTEIN"/>
    <property type="match status" value="1"/>
</dbReference>
<feature type="compositionally biased region" description="Basic and acidic residues" evidence="1">
    <location>
        <begin position="171"/>
        <end position="191"/>
    </location>
</feature>
<evidence type="ECO:0000256" key="1">
    <source>
        <dbReference type="SAM" id="MobiDB-lite"/>
    </source>
</evidence>
<evidence type="ECO:0000313" key="3">
    <source>
        <dbReference type="Proteomes" id="UP001206925"/>
    </source>
</evidence>
<dbReference type="AlphaFoldDB" id="A0AAD5CFL1"/>
<dbReference type="EMBL" id="JAMZMK010008576">
    <property type="protein sequence ID" value="KAI7739714.1"/>
    <property type="molecule type" value="Genomic_DNA"/>
</dbReference>
<reference evidence="2" key="1">
    <citation type="submission" date="2022-06" db="EMBL/GenBank/DDBJ databases">
        <title>Uncovering the hologenomic basis of an extraordinary plant invasion.</title>
        <authorList>
            <person name="Bieker V.C."/>
            <person name="Martin M.D."/>
            <person name="Gilbert T."/>
            <person name="Hodgins K."/>
            <person name="Battlay P."/>
            <person name="Petersen B."/>
            <person name="Wilson J."/>
        </authorList>
    </citation>
    <scope>NUCLEOTIDE SEQUENCE</scope>
    <source>
        <strain evidence="2">AA19_3_7</strain>
        <tissue evidence="2">Leaf</tissue>
    </source>
</reference>
<feature type="region of interest" description="Disordered" evidence="1">
    <location>
        <begin position="110"/>
        <end position="141"/>
    </location>
</feature>
<sequence>MGDCQDHSRLNTNTTCNTRSRTRKQLCPRICILSTDSDVRKDRFCSGGGGKVKEVNQVVECGGEGGEERGGWDFSGYSQTEVTVIDTSVACWKFEKVLYRKKNVWKVGDRKGKGLMSGDRNRKKRKERGNESGGGGGDLPKKKLKKKLKLKLCSSLKYADKEASVSLSKSDQGHEHDQGKVVARNEKKRDNCSQFLQETNRGRSRKTTGAAARMDKVKKRPVSQPSRAGLQEHKYEDGRWNRRVIYHLY</sequence>
<name>A0AAD5CFL1_AMBAR</name>
<evidence type="ECO:0000313" key="2">
    <source>
        <dbReference type="EMBL" id="KAI7739714.1"/>
    </source>
</evidence>
<feature type="region of interest" description="Disordered" evidence="1">
    <location>
        <begin position="165"/>
        <end position="234"/>
    </location>
</feature>
<organism evidence="2 3">
    <name type="scientific">Ambrosia artemisiifolia</name>
    <name type="common">Common ragweed</name>
    <dbReference type="NCBI Taxonomy" id="4212"/>
    <lineage>
        <taxon>Eukaryota</taxon>
        <taxon>Viridiplantae</taxon>
        <taxon>Streptophyta</taxon>
        <taxon>Embryophyta</taxon>
        <taxon>Tracheophyta</taxon>
        <taxon>Spermatophyta</taxon>
        <taxon>Magnoliopsida</taxon>
        <taxon>eudicotyledons</taxon>
        <taxon>Gunneridae</taxon>
        <taxon>Pentapetalae</taxon>
        <taxon>asterids</taxon>
        <taxon>campanulids</taxon>
        <taxon>Asterales</taxon>
        <taxon>Asteraceae</taxon>
        <taxon>Asteroideae</taxon>
        <taxon>Heliantheae alliance</taxon>
        <taxon>Heliantheae</taxon>
        <taxon>Ambrosia</taxon>
    </lineage>
</organism>
<proteinExistence type="predicted"/>
<comment type="caution">
    <text evidence="2">The sequence shown here is derived from an EMBL/GenBank/DDBJ whole genome shotgun (WGS) entry which is preliminary data.</text>
</comment>
<dbReference type="PANTHER" id="PTHR37258:SF1">
    <property type="entry name" value="FANTOM PROTEIN"/>
    <property type="match status" value="1"/>
</dbReference>
<dbReference type="Proteomes" id="UP001206925">
    <property type="component" value="Unassembled WGS sequence"/>
</dbReference>
<accession>A0AAD5CFL1</accession>
<protein>
    <submittedName>
        <fullName evidence="2">Uncharacterized protein</fullName>
    </submittedName>
</protein>
<gene>
    <name evidence="2" type="ORF">M8C21_011838</name>
</gene>